<keyword evidence="2" id="KW-1185">Reference proteome</keyword>
<evidence type="ECO:0000313" key="2">
    <source>
        <dbReference type="Proteomes" id="UP000007519"/>
    </source>
</evidence>
<protein>
    <submittedName>
        <fullName evidence="1">Uncharacterized protein</fullName>
    </submittedName>
</protein>
<organism evidence="1 2">
    <name type="scientific">Saprospira grandis (strain Lewin)</name>
    <dbReference type="NCBI Taxonomy" id="984262"/>
    <lineage>
        <taxon>Bacteria</taxon>
        <taxon>Pseudomonadati</taxon>
        <taxon>Bacteroidota</taxon>
        <taxon>Saprospiria</taxon>
        <taxon>Saprospirales</taxon>
        <taxon>Saprospiraceae</taxon>
        <taxon>Saprospira</taxon>
    </lineage>
</organism>
<reference evidence="1 2" key="1">
    <citation type="journal article" date="2012" name="Stand. Genomic Sci.">
        <title>Complete genome sequencing and analysis of Saprospira grandis str. Lewin, a predatory marine bacterium.</title>
        <authorList>
            <person name="Saw J.H."/>
            <person name="Yuryev A."/>
            <person name="Kanbe M."/>
            <person name="Hou S."/>
            <person name="Young A.G."/>
            <person name="Aizawa S."/>
            <person name="Alam M."/>
        </authorList>
    </citation>
    <scope>NUCLEOTIDE SEQUENCE [LARGE SCALE GENOMIC DNA]</scope>
    <source>
        <strain evidence="1 2">Lewin</strain>
    </source>
</reference>
<gene>
    <name evidence="1" type="ordered locus">SGRA_4224</name>
</gene>
<dbReference type="Proteomes" id="UP000007519">
    <property type="component" value="Chromosome"/>
</dbReference>
<proteinExistence type="predicted"/>
<sequence length="44" mass="4959">MMFLAVFGPKIQKSPAILAAVQSLSFCLWPICFGCRQFLNLPRD</sequence>
<accession>H6L7I8</accession>
<name>H6L7I8_SAPGL</name>
<dbReference type="STRING" id="984262.SGRA_4224"/>
<dbReference type="EMBL" id="CP002831">
    <property type="protein sequence ID" value="AFC26939.1"/>
    <property type="molecule type" value="Genomic_DNA"/>
</dbReference>
<dbReference type="HOGENOM" id="CLU_3221882_0_0_10"/>
<dbReference type="AlphaFoldDB" id="H6L7I8"/>
<evidence type="ECO:0000313" key="1">
    <source>
        <dbReference type="EMBL" id="AFC26939.1"/>
    </source>
</evidence>
<dbReference type="KEGG" id="sgn:SGRA_4224"/>